<accession>A0ACB7CFM5</accession>
<reference evidence="1 2" key="1">
    <citation type="journal article" date="2021" name="Commun. Biol.">
        <title>Genomic insights into the host specific adaptation of the Pneumocystis genus.</title>
        <authorList>
            <person name="Cisse O.H."/>
            <person name="Ma L."/>
            <person name="Dekker J.P."/>
            <person name="Khil P.P."/>
            <person name="Youn J.-H."/>
            <person name="Brenchley J.M."/>
            <person name="Blair R."/>
            <person name="Pahar B."/>
            <person name="Chabe M."/>
            <person name="Van Rompay K.K.A."/>
            <person name="Keesler R."/>
            <person name="Sukura A."/>
            <person name="Hirsch V."/>
            <person name="Kutty G."/>
            <person name="Liu Y."/>
            <person name="Peng L."/>
            <person name="Chen J."/>
            <person name="Song J."/>
            <person name="Weissenbacher-Lang C."/>
            <person name="Xu J."/>
            <person name="Upham N.S."/>
            <person name="Stajich J.E."/>
            <person name="Cuomo C.A."/>
            <person name="Cushion M.T."/>
            <person name="Kovacs J.A."/>
        </authorList>
    </citation>
    <scope>NUCLEOTIDE SEQUENCE [LARGE SCALE GENOMIC DNA]</scope>
    <source>
        <strain evidence="1 2">RABM</strain>
    </source>
</reference>
<evidence type="ECO:0000313" key="2">
    <source>
        <dbReference type="Proteomes" id="UP000768646"/>
    </source>
</evidence>
<dbReference type="EMBL" id="JABTEG010000001">
    <property type="protein sequence ID" value="KAG4306418.1"/>
    <property type="molecule type" value="Genomic_DNA"/>
</dbReference>
<comment type="caution">
    <text evidence="1">The sequence shown here is derived from an EMBL/GenBank/DDBJ whole genome shotgun (WGS) entry which is preliminary data.</text>
</comment>
<name>A0ACB7CFM5_9ASCO</name>
<keyword evidence="2" id="KW-1185">Reference proteome</keyword>
<dbReference type="Proteomes" id="UP000768646">
    <property type="component" value="Unassembled WGS sequence"/>
</dbReference>
<protein>
    <submittedName>
        <fullName evidence="1">Uncharacterized protein</fullName>
    </submittedName>
</protein>
<sequence length="81" mass="9655">MSSGNIINGDSEKKCLFKDMSIFSFKNLDFKKKVKRRNMSSKQKKRKKYAVKKAVVFKDQLQSKIYKAERKYSLIKERKNI</sequence>
<organism evidence="1 2">
    <name type="scientific">Pneumocystis oryctolagi</name>
    <dbReference type="NCBI Taxonomy" id="42067"/>
    <lineage>
        <taxon>Eukaryota</taxon>
        <taxon>Fungi</taxon>
        <taxon>Dikarya</taxon>
        <taxon>Ascomycota</taxon>
        <taxon>Taphrinomycotina</taxon>
        <taxon>Pneumocystomycetes</taxon>
        <taxon>Pneumocystaceae</taxon>
        <taxon>Pneumocystis</taxon>
    </lineage>
</organism>
<gene>
    <name evidence="1" type="ORF">PORY_000406</name>
</gene>
<proteinExistence type="predicted"/>
<evidence type="ECO:0000313" key="1">
    <source>
        <dbReference type="EMBL" id="KAG4306418.1"/>
    </source>
</evidence>